<dbReference type="AlphaFoldDB" id="A0A7D7R477"/>
<evidence type="ECO:0000256" key="1">
    <source>
        <dbReference type="SAM" id="MobiDB-lite"/>
    </source>
</evidence>
<dbReference type="KEGG" id="gji:H1R19_05100"/>
<proteinExistence type="predicted"/>
<dbReference type="Proteomes" id="UP000515663">
    <property type="component" value="Chromosome"/>
</dbReference>
<accession>A0A7D7R477</accession>
<evidence type="ECO:0000313" key="2">
    <source>
        <dbReference type="EMBL" id="QMT02532.1"/>
    </source>
</evidence>
<gene>
    <name evidence="2" type="ORF">H1R19_05100</name>
</gene>
<protein>
    <recommendedName>
        <fullName evidence="4">ESX-1 secretion-associated protein</fullName>
    </recommendedName>
</protein>
<name>A0A7D7R477_9ACTN</name>
<feature type="compositionally biased region" description="Low complexity" evidence="1">
    <location>
        <begin position="1"/>
        <end position="16"/>
    </location>
</feature>
<sequence>MTPRTPAVPTTPATPTSVPPSTTPPRHPMPAEPGPVPAPPGEPTIPSARFGILPSEVSDIAAGWRSQGDAVGRADFSAFAAITGTGSRTLAAARSIGGPAQQCTDSIGTRLTALGDALSTFNSRAQETDGVAADRLRGLSER</sequence>
<organism evidence="2 3">
    <name type="scientific">Gordonia jinghuaiqii</name>
    <dbReference type="NCBI Taxonomy" id="2758710"/>
    <lineage>
        <taxon>Bacteria</taxon>
        <taxon>Bacillati</taxon>
        <taxon>Actinomycetota</taxon>
        <taxon>Actinomycetes</taxon>
        <taxon>Mycobacteriales</taxon>
        <taxon>Gordoniaceae</taxon>
        <taxon>Gordonia</taxon>
    </lineage>
</organism>
<keyword evidence="3" id="KW-1185">Reference proteome</keyword>
<dbReference type="EMBL" id="CP059491">
    <property type="protein sequence ID" value="QMT02532.1"/>
    <property type="molecule type" value="Genomic_DNA"/>
</dbReference>
<evidence type="ECO:0008006" key="4">
    <source>
        <dbReference type="Google" id="ProtNLM"/>
    </source>
</evidence>
<feature type="compositionally biased region" description="Pro residues" evidence="1">
    <location>
        <begin position="17"/>
        <end position="43"/>
    </location>
</feature>
<reference evidence="3" key="1">
    <citation type="submission" date="2020-07" db="EMBL/GenBank/DDBJ databases">
        <title>novel species isolated from the respiratory tract of Marmot.</title>
        <authorList>
            <person name="Zhang G."/>
        </authorList>
    </citation>
    <scope>NUCLEOTIDE SEQUENCE [LARGE SCALE GENOMIC DNA]</scope>
    <source>
        <strain evidence="3">686</strain>
    </source>
</reference>
<feature type="region of interest" description="Disordered" evidence="1">
    <location>
        <begin position="1"/>
        <end position="49"/>
    </location>
</feature>
<evidence type="ECO:0000313" key="3">
    <source>
        <dbReference type="Proteomes" id="UP000515663"/>
    </source>
</evidence>